<dbReference type="Pfam" id="PF19700">
    <property type="entry name" value="DUF6198"/>
    <property type="match status" value="1"/>
</dbReference>
<keyword evidence="3" id="KW-1185">Reference proteome</keyword>
<reference evidence="2 3" key="1">
    <citation type="submission" date="2012-05" db="EMBL/GenBank/DDBJ databases">
        <title>The Genome Sequence of Sutterella wadsworthensis 2_1_59BFAA.</title>
        <authorList>
            <consortium name="The Broad Institute Genome Sequencing Platform"/>
            <person name="Earl A."/>
            <person name="Ward D."/>
            <person name="Feldgarden M."/>
            <person name="Gevers D."/>
            <person name="Daigneault M."/>
            <person name="Strauss J."/>
            <person name="Allen-Vercoe E."/>
            <person name="Walker B."/>
            <person name="Young S.K."/>
            <person name="Zeng Q."/>
            <person name="Gargeya S."/>
            <person name="Fitzgerald M."/>
            <person name="Haas B."/>
            <person name="Abouelleil A."/>
            <person name="Alvarado L."/>
            <person name="Arachchi H.M."/>
            <person name="Berlin A.M."/>
            <person name="Chapman S.B."/>
            <person name="Goldberg J."/>
            <person name="Griggs A."/>
            <person name="Gujja S."/>
            <person name="Hansen M."/>
            <person name="Howarth C."/>
            <person name="Imamovic A."/>
            <person name="Larimer J."/>
            <person name="McCowen C."/>
            <person name="Montmayeur A."/>
            <person name="Murphy C."/>
            <person name="Neiman D."/>
            <person name="Pearson M."/>
            <person name="Priest M."/>
            <person name="Roberts A."/>
            <person name="Saif S."/>
            <person name="Shea T."/>
            <person name="Sisk P."/>
            <person name="Sykes S."/>
            <person name="Wortman J."/>
            <person name="Nusbaum C."/>
            <person name="Birren B."/>
        </authorList>
    </citation>
    <scope>NUCLEOTIDE SEQUENCE [LARGE SCALE GENOMIC DNA]</scope>
    <source>
        <strain evidence="2 3">2_1_59BFAA</strain>
    </source>
</reference>
<dbReference type="STRING" id="742823.HMPREF9465_01384"/>
<feature type="transmembrane region" description="Helical" evidence="1">
    <location>
        <begin position="177"/>
        <end position="209"/>
    </location>
</feature>
<feature type="transmembrane region" description="Helical" evidence="1">
    <location>
        <begin position="21"/>
        <end position="41"/>
    </location>
</feature>
<organism evidence="2 3">
    <name type="scientific">Sutterella wadsworthensis 2_1_59BFAA</name>
    <dbReference type="NCBI Taxonomy" id="742823"/>
    <lineage>
        <taxon>Bacteria</taxon>
        <taxon>Pseudomonadati</taxon>
        <taxon>Pseudomonadota</taxon>
        <taxon>Betaproteobacteria</taxon>
        <taxon>Burkholderiales</taxon>
        <taxon>Sutterellaceae</taxon>
        <taxon>Sutterella</taxon>
    </lineage>
</organism>
<comment type="caution">
    <text evidence="2">The sequence shown here is derived from an EMBL/GenBank/DDBJ whole genome shotgun (WGS) entry which is preliminary data.</text>
</comment>
<dbReference type="InterPro" id="IPR038750">
    <property type="entry name" value="YczE/YyaS-like"/>
</dbReference>
<evidence type="ECO:0008006" key="4">
    <source>
        <dbReference type="Google" id="ProtNLM"/>
    </source>
</evidence>
<dbReference type="PATRIC" id="fig|742823.3.peg.1370"/>
<dbReference type="PANTHER" id="PTHR40078">
    <property type="entry name" value="INTEGRAL MEMBRANE PROTEIN-RELATED"/>
    <property type="match status" value="1"/>
</dbReference>
<dbReference type="RefSeq" id="WP_005435442.1">
    <property type="nucleotide sequence ID" value="NZ_JH815516.1"/>
</dbReference>
<keyword evidence="1" id="KW-0472">Membrane</keyword>
<accession>K1JLB2</accession>
<evidence type="ECO:0000313" key="3">
    <source>
        <dbReference type="Proteomes" id="UP000005835"/>
    </source>
</evidence>
<dbReference type="PANTHER" id="PTHR40078:SF1">
    <property type="entry name" value="INTEGRAL MEMBRANE PROTEIN"/>
    <property type="match status" value="1"/>
</dbReference>
<name>K1JLB2_9BURK</name>
<evidence type="ECO:0000256" key="1">
    <source>
        <dbReference type="SAM" id="Phobius"/>
    </source>
</evidence>
<sequence length="222" mass="23143">MTTPIERPNGTDSGKNLLAQILLLLTGMAVHTLGIALITRADLGTTPISTLPLTLSAVMGVTLGTSTFIINIAFFLSQIAMLGSRFERRQWLQLPSVLLFSAMIDAWMAVLSRVPVEGAVACWSASLLANVVIAAGILLQLRSSLILQPIDGAVLAASIVTGRAFPIIKIANDVGCVIAAAAVGLVFLGNLYGIGAGTLVSAFAVGLLIKRLKPVLMPGEQL</sequence>
<keyword evidence="1" id="KW-0812">Transmembrane</keyword>
<proteinExistence type="predicted"/>
<dbReference type="eggNOG" id="COG2364">
    <property type="taxonomic scope" value="Bacteria"/>
</dbReference>
<dbReference type="AlphaFoldDB" id="K1JLB2"/>
<feature type="transmembrane region" description="Helical" evidence="1">
    <location>
        <begin position="118"/>
        <end position="141"/>
    </location>
</feature>
<evidence type="ECO:0000313" key="2">
    <source>
        <dbReference type="EMBL" id="EKB31001.1"/>
    </source>
</evidence>
<dbReference type="HOGENOM" id="CLU_083843_2_0_4"/>
<dbReference type="OrthoDB" id="87655at2"/>
<protein>
    <recommendedName>
        <fullName evidence="4">YitT family protein</fullName>
    </recommendedName>
</protein>
<keyword evidence="1" id="KW-1133">Transmembrane helix</keyword>
<feature type="transmembrane region" description="Helical" evidence="1">
    <location>
        <begin position="53"/>
        <end position="79"/>
    </location>
</feature>
<dbReference type="Proteomes" id="UP000005835">
    <property type="component" value="Unassembled WGS sequence"/>
</dbReference>
<feature type="transmembrane region" description="Helical" evidence="1">
    <location>
        <begin position="153"/>
        <end position="171"/>
    </location>
</feature>
<gene>
    <name evidence="2" type="ORF">HMPREF9465_01384</name>
</gene>
<dbReference type="EMBL" id="ADMG01000032">
    <property type="protein sequence ID" value="EKB31001.1"/>
    <property type="molecule type" value="Genomic_DNA"/>
</dbReference>